<reference evidence="1 3" key="1">
    <citation type="journal article" date="2014" name="BMC Genomics">
        <title>Genome sequence of Anopheles sinensis provides insight into genetics basis of mosquito competence for malaria parasites.</title>
        <authorList>
            <person name="Zhou D."/>
            <person name="Zhang D."/>
            <person name="Ding G."/>
            <person name="Shi L."/>
            <person name="Hou Q."/>
            <person name="Ye Y."/>
            <person name="Xu Y."/>
            <person name="Zhou H."/>
            <person name="Xiong C."/>
            <person name="Li S."/>
            <person name="Yu J."/>
            <person name="Hong S."/>
            <person name="Yu X."/>
            <person name="Zou P."/>
            <person name="Chen C."/>
            <person name="Chang X."/>
            <person name="Wang W."/>
            <person name="Lv Y."/>
            <person name="Sun Y."/>
            <person name="Ma L."/>
            <person name="Shen B."/>
            <person name="Zhu C."/>
        </authorList>
    </citation>
    <scope>NUCLEOTIDE SEQUENCE [LARGE SCALE GENOMIC DNA]</scope>
</reference>
<keyword evidence="3" id="KW-1185">Reference proteome</keyword>
<dbReference type="EnsemblMetazoa" id="ASIC016030-RA">
    <property type="protein sequence ID" value="ASIC016030-PA"/>
    <property type="gene ID" value="ASIC016030"/>
</dbReference>
<gene>
    <name evidence="1" type="ORF">ZHAS_00016030</name>
</gene>
<accession>A0A084WCW6</accession>
<reference evidence="2" key="2">
    <citation type="submission" date="2020-05" db="UniProtKB">
        <authorList>
            <consortium name="EnsemblMetazoa"/>
        </authorList>
    </citation>
    <scope>IDENTIFICATION</scope>
</reference>
<evidence type="ECO:0000313" key="3">
    <source>
        <dbReference type="Proteomes" id="UP000030765"/>
    </source>
</evidence>
<protein>
    <submittedName>
        <fullName evidence="1 2">Nuclease</fullName>
    </submittedName>
</protein>
<evidence type="ECO:0000313" key="1">
    <source>
        <dbReference type="EMBL" id="KFB48060.1"/>
    </source>
</evidence>
<organism evidence="1">
    <name type="scientific">Anopheles sinensis</name>
    <name type="common">Mosquito</name>
    <dbReference type="NCBI Taxonomy" id="74873"/>
    <lineage>
        <taxon>Eukaryota</taxon>
        <taxon>Metazoa</taxon>
        <taxon>Ecdysozoa</taxon>
        <taxon>Arthropoda</taxon>
        <taxon>Hexapoda</taxon>
        <taxon>Insecta</taxon>
        <taxon>Pterygota</taxon>
        <taxon>Neoptera</taxon>
        <taxon>Endopterygota</taxon>
        <taxon>Diptera</taxon>
        <taxon>Nematocera</taxon>
        <taxon>Culicoidea</taxon>
        <taxon>Culicidae</taxon>
        <taxon>Anophelinae</taxon>
        <taxon>Anopheles</taxon>
    </lineage>
</organism>
<dbReference type="VEuPathDB" id="VectorBase:ASIC016030"/>
<dbReference type="Proteomes" id="UP000030765">
    <property type="component" value="Unassembled WGS sequence"/>
</dbReference>
<name>A0A084WCW6_ANOSI</name>
<proteinExistence type="predicted"/>
<evidence type="ECO:0000313" key="2">
    <source>
        <dbReference type="EnsemblMetazoa" id="ASIC016030-PA"/>
    </source>
</evidence>
<dbReference type="EMBL" id="ATLV01022891">
    <property type="status" value="NOT_ANNOTATED_CDS"/>
    <property type="molecule type" value="Genomic_DNA"/>
</dbReference>
<sequence length="121" mass="13636">MQQEVGQNAVAQLWPRPLGRAVVGPLYVEGKKWDHRDVFARPGPAKELAPWRWQNAAQAHAREQDKQNVMCFHLGEPASYGQHRPVHYSTSAHAKDRLVPATVRQHIRLPTFASASNANEL</sequence>
<dbReference type="EMBL" id="KE525337">
    <property type="protein sequence ID" value="KFB48060.1"/>
    <property type="molecule type" value="Genomic_DNA"/>
</dbReference>
<dbReference type="AlphaFoldDB" id="A0A084WCW6"/>